<comment type="subcellular location">
    <subcellularLocation>
        <location evidence="1">Membrane</location>
        <topology evidence="1">Multi-pass membrane protein</topology>
    </subcellularLocation>
</comment>
<evidence type="ECO:0000313" key="13">
    <source>
        <dbReference type="Proteomes" id="UP000757232"/>
    </source>
</evidence>
<feature type="transmembrane region" description="Helical" evidence="9">
    <location>
        <begin position="324"/>
        <end position="347"/>
    </location>
</feature>
<feature type="transmembrane region" description="Helical" evidence="9">
    <location>
        <begin position="283"/>
        <end position="303"/>
    </location>
</feature>
<dbReference type="Pfam" id="PF00005">
    <property type="entry name" value="ABC_tran"/>
    <property type="match status" value="1"/>
</dbReference>
<feature type="transmembrane region" description="Helical" evidence="9">
    <location>
        <begin position="475"/>
        <end position="500"/>
    </location>
</feature>
<feature type="transmembrane region" description="Helical" evidence="9">
    <location>
        <begin position="629"/>
        <end position="650"/>
    </location>
</feature>
<evidence type="ECO:0000256" key="5">
    <source>
        <dbReference type="ARBA" id="ARBA00022840"/>
    </source>
</evidence>
<feature type="transmembrane region" description="Helical" evidence="9">
    <location>
        <begin position="712"/>
        <end position="734"/>
    </location>
</feature>
<dbReference type="InterPro" id="IPR003593">
    <property type="entry name" value="AAA+_ATPase"/>
</dbReference>
<evidence type="ECO:0000256" key="1">
    <source>
        <dbReference type="ARBA" id="ARBA00004141"/>
    </source>
</evidence>
<evidence type="ECO:0000259" key="11">
    <source>
        <dbReference type="PROSITE" id="PS50929"/>
    </source>
</evidence>
<evidence type="ECO:0000256" key="6">
    <source>
        <dbReference type="ARBA" id="ARBA00022989"/>
    </source>
</evidence>
<evidence type="ECO:0000256" key="9">
    <source>
        <dbReference type="SAM" id="Phobius"/>
    </source>
</evidence>
<dbReference type="SUPFAM" id="SSF52540">
    <property type="entry name" value="P-loop containing nucleoside triphosphate hydrolases"/>
    <property type="match status" value="2"/>
</dbReference>
<dbReference type="Proteomes" id="UP000757232">
    <property type="component" value="Unassembled WGS sequence"/>
</dbReference>
<name>A0A9Q5HZ06_SANBA</name>
<evidence type="ECO:0000256" key="8">
    <source>
        <dbReference type="SAM" id="MobiDB-lite"/>
    </source>
</evidence>
<dbReference type="Gene3D" id="3.40.50.300">
    <property type="entry name" value="P-loop containing nucleotide triphosphate hydrolases"/>
    <property type="match status" value="1"/>
</dbReference>
<reference evidence="12" key="1">
    <citation type="submission" date="2016-06" db="EMBL/GenBank/DDBJ databases">
        <title>Draft Genome sequence of the fungus Inonotus baumii.</title>
        <authorList>
            <person name="Zhu H."/>
            <person name="Lin W."/>
        </authorList>
    </citation>
    <scope>NUCLEOTIDE SEQUENCE</scope>
    <source>
        <strain evidence="12">821</strain>
    </source>
</reference>
<dbReference type="PROSITE" id="PS50929">
    <property type="entry name" value="ABC_TM1F"/>
    <property type="match status" value="1"/>
</dbReference>
<keyword evidence="4" id="KW-0547">Nucleotide-binding</keyword>
<feature type="region of interest" description="Disordered" evidence="8">
    <location>
        <begin position="38"/>
        <end position="77"/>
    </location>
</feature>
<evidence type="ECO:0000313" key="12">
    <source>
        <dbReference type="EMBL" id="OCB88475.1"/>
    </source>
</evidence>
<comment type="caution">
    <text evidence="12">The sequence shown here is derived from an EMBL/GenBank/DDBJ whole genome shotgun (WGS) entry which is preliminary data.</text>
</comment>
<protein>
    <submittedName>
        <fullName evidence="12">Uncharacterized protein</fullName>
    </submittedName>
</protein>
<dbReference type="CDD" id="cd18583">
    <property type="entry name" value="ABC_6TM_HMT1"/>
    <property type="match status" value="1"/>
</dbReference>
<dbReference type="Gene3D" id="1.20.1560.10">
    <property type="entry name" value="ABC transporter type 1, transmembrane domain"/>
    <property type="match status" value="1"/>
</dbReference>
<dbReference type="InterPro" id="IPR036640">
    <property type="entry name" value="ABC1_TM_sf"/>
</dbReference>
<sequence length="1333" mass="144496">MPVNKATADAKPLPLGDTLHDLAVLRASDIDLAAFLPAPAPSDQTQTASTPPKTNPDPEADQQISAGDSDESSELERGRLVARSFEYVREGRAAIRLLHRGDVDNQGARVDKVRSELEEILSGLGPEREDGHQRYELHVWIPVEDGALLVALLAVRISFVALLLATALSLLAVKPSSAPVSSSSASPIVSVVVSVTTPRRSLIISLFSLIALTYFLDGFALILHSVLSKTWQGTPSHGSWIAQWSGLEVEAVGGLLASGLLVILGVWKESQGVAVWTLKRPKAWTALALVGTIAEVVLLALTVDFRSRPPVGIPEAPATINFPNLIHVLFPAFRLLVLIPLYAALVYPRVNYVPASEVRQTNGSTVAVAEESTSLLAPAAEEGTLANQGLRLSADPQSAYGTFRSTRSLAPTTSTPTRSHTPVPSVNQDVIQTIKASSSKVKGTSDAARLEEPTWGEVWRRIKKLTPYLWPKNSVWLQFLAFLCILLLLVGRLINVALPLTLGKLIDVLEKQFGSGAKSSFWPYLLAYVGLRFLQGGGGFGGLNALRESLWASVMQYSDREMSQMCFNHLLSLSLSFHLRRKTGEILRILDRGSSINRVFELILFNIVPTLIDIIAALAIFVWKFDWTLAVVVAFVMVSYIAASITLTSWRTRLRRQMNDRDIVTRGIHTDCLLNYETVKYFGGEAFENERYSNAIKDYQALEYRVILSLNLLNLVQNLLMTIGFLVGGMIVALRVTNGLSSASEFVVFITYLAQLYGPLNQLGFIYRQIITSLVDTERLLKLLDEPTDVNDKPGAPDLIVDNGEIEFDNVSFSYDDRITALSGVSFKVPKGSSVALVGESGSGKSTVLRLLYRFYDLKEGQGRILIDGQDIRDVTQATLRKAIGVVPQDSVLFNASIAYNIAYGKLGASREEIEAAAKAAQIHERILTFPDGYDTKVGERGVRLSGGEKQRVAIARTLLKNPPILLLDEATSALDTSTEKDIQNALQNLVRGRSSLSIAHRLSTIASADVYVNPFRPASIRSKVEIRNHADPLVLPFPRILVLKDGQIVEQGTHRELLEMGGIFAAMWADQIRTEDPQFATNVIKQEVSGYSVEHQQTDKGTETEAPSTDVPQEAAAAASEEEASTAVAEPVATAVGKEPTGDNVPEATSTTSASAAPESGANESAVNHKSEPSTSADAPVKFPGSESPVAFPSGPVSFPSMDEPESMQPDAGTSTPPGGVTFDASVRGSPRSGTPDPVDPKRKRTASQNFQRFARRVSLVGRRQGSVMASSVAQGSPLKDDSVRKGRESKDEGSERGEAGGSVRDDSPAASVQEGRKMRDRLKKRLSMGRS</sequence>
<proteinExistence type="inferred from homology"/>
<gene>
    <name evidence="12" type="ORF">A7U60_g4383</name>
</gene>
<evidence type="ECO:0000256" key="3">
    <source>
        <dbReference type="ARBA" id="ARBA00022692"/>
    </source>
</evidence>
<keyword evidence="7 9" id="KW-0472">Membrane</keyword>
<evidence type="ECO:0000256" key="7">
    <source>
        <dbReference type="ARBA" id="ARBA00023136"/>
    </source>
</evidence>
<feature type="domain" description="ABC transmembrane type-1" evidence="11">
    <location>
        <begin position="482"/>
        <end position="772"/>
    </location>
</feature>
<feature type="transmembrane region" description="Helical" evidence="9">
    <location>
        <begin position="202"/>
        <end position="227"/>
    </location>
</feature>
<dbReference type="PROSITE" id="PS00211">
    <property type="entry name" value="ABC_TRANSPORTER_1"/>
    <property type="match status" value="1"/>
</dbReference>
<dbReference type="GO" id="GO:0005524">
    <property type="term" value="F:ATP binding"/>
    <property type="evidence" value="ECO:0007669"/>
    <property type="project" value="UniProtKB-KW"/>
</dbReference>
<feature type="transmembrane region" description="Helical" evidence="9">
    <location>
        <begin position="521"/>
        <end position="542"/>
    </location>
</feature>
<accession>A0A9Q5HZ06</accession>
<dbReference type="InterPro" id="IPR003439">
    <property type="entry name" value="ABC_transporter-like_ATP-bd"/>
</dbReference>
<dbReference type="GO" id="GO:0016020">
    <property type="term" value="C:membrane"/>
    <property type="evidence" value="ECO:0007669"/>
    <property type="project" value="UniProtKB-SubCell"/>
</dbReference>
<dbReference type="Pfam" id="PF00664">
    <property type="entry name" value="ABC_membrane"/>
    <property type="match status" value="1"/>
</dbReference>
<dbReference type="InterPro" id="IPR011527">
    <property type="entry name" value="ABC1_TM_dom"/>
</dbReference>
<evidence type="ECO:0000256" key="4">
    <source>
        <dbReference type="ARBA" id="ARBA00022741"/>
    </source>
</evidence>
<comment type="similarity">
    <text evidence="2">Belongs to the ABC transporter superfamily. ABCB family. Mitochondrial peptide exporter (TC 3.A.1.212) subfamily.</text>
</comment>
<organism evidence="12 13">
    <name type="scientific">Sanghuangporus baumii</name>
    <name type="common">Phellinus baumii</name>
    <dbReference type="NCBI Taxonomy" id="108892"/>
    <lineage>
        <taxon>Eukaryota</taxon>
        <taxon>Fungi</taxon>
        <taxon>Dikarya</taxon>
        <taxon>Basidiomycota</taxon>
        <taxon>Agaricomycotina</taxon>
        <taxon>Agaricomycetes</taxon>
        <taxon>Hymenochaetales</taxon>
        <taxon>Hymenochaetaceae</taxon>
        <taxon>Sanghuangporus</taxon>
    </lineage>
</organism>
<keyword evidence="3 9" id="KW-0812">Transmembrane</keyword>
<feature type="compositionally biased region" description="Basic and acidic residues" evidence="8">
    <location>
        <begin position="1280"/>
        <end position="1309"/>
    </location>
</feature>
<dbReference type="PROSITE" id="PS50893">
    <property type="entry name" value="ABC_TRANSPORTER_2"/>
    <property type="match status" value="1"/>
</dbReference>
<dbReference type="SUPFAM" id="SSF90123">
    <property type="entry name" value="ABC transporter transmembrane region"/>
    <property type="match status" value="1"/>
</dbReference>
<feature type="compositionally biased region" description="Low complexity" evidence="8">
    <location>
        <begin position="1147"/>
        <end position="1161"/>
    </location>
</feature>
<feature type="compositionally biased region" description="Low complexity" evidence="8">
    <location>
        <begin position="411"/>
        <end position="424"/>
    </location>
</feature>
<evidence type="ECO:0000256" key="2">
    <source>
        <dbReference type="ARBA" id="ARBA00005580"/>
    </source>
</evidence>
<feature type="transmembrane region" description="Helical" evidence="9">
    <location>
        <begin position="247"/>
        <end position="267"/>
    </location>
</feature>
<feature type="compositionally biased region" description="Low complexity" evidence="8">
    <location>
        <begin position="1115"/>
        <end position="1136"/>
    </location>
</feature>
<feature type="compositionally biased region" description="Polar residues" evidence="8">
    <location>
        <begin position="42"/>
        <end position="52"/>
    </location>
</feature>
<dbReference type="GO" id="GO:0016887">
    <property type="term" value="F:ATP hydrolysis activity"/>
    <property type="evidence" value="ECO:0007669"/>
    <property type="project" value="InterPro"/>
</dbReference>
<feature type="transmembrane region" description="Helical" evidence="9">
    <location>
        <begin position="599"/>
        <end position="623"/>
    </location>
</feature>
<feature type="region of interest" description="Disordered" evidence="8">
    <location>
        <begin position="1091"/>
        <end position="1333"/>
    </location>
</feature>
<dbReference type="InterPro" id="IPR039421">
    <property type="entry name" value="Type_1_exporter"/>
</dbReference>
<keyword evidence="13" id="KW-1185">Reference proteome</keyword>
<dbReference type="GO" id="GO:0140359">
    <property type="term" value="F:ABC-type transporter activity"/>
    <property type="evidence" value="ECO:0007669"/>
    <property type="project" value="InterPro"/>
</dbReference>
<dbReference type="PANTHER" id="PTHR24221">
    <property type="entry name" value="ATP-BINDING CASSETTE SUB-FAMILY B"/>
    <property type="match status" value="1"/>
</dbReference>
<dbReference type="OrthoDB" id="6500128at2759"/>
<dbReference type="SMART" id="SM00382">
    <property type="entry name" value="AAA"/>
    <property type="match status" value="1"/>
</dbReference>
<feature type="transmembrane region" description="Helical" evidence="9">
    <location>
        <begin position="147"/>
        <end position="173"/>
    </location>
</feature>
<keyword evidence="5" id="KW-0067">ATP-binding</keyword>
<dbReference type="InterPro" id="IPR017871">
    <property type="entry name" value="ABC_transporter-like_CS"/>
</dbReference>
<dbReference type="FunFam" id="3.40.50.300:FF:000218">
    <property type="entry name" value="Multidrug ABC transporter ATP-binding protein"/>
    <property type="match status" value="1"/>
</dbReference>
<dbReference type="EMBL" id="LNZH02000178">
    <property type="protein sequence ID" value="OCB88475.1"/>
    <property type="molecule type" value="Genomic_DNA"/>
</dbReference>
<feature type="compositionally biased region" description="Basic residues" evidence="8">
    <location>
        <begin position="1320"/>
        <end position="1333"/>
    </location>
</feature>
<feature type="domain" description="ABC transporter" evidence="10">
    <location>
        <begin position="806"/>
        <end position="1071"/>
    </location>
</feature>
<dbReference type="PANTHER" id="PTHR24221:SF648">
    <property type="entry name" value="ABC-TYPE TRANSPORTER ATR1"/>
    <property type="match status" value="1"/>
</dbReference>
<dbReference type="InterPro" id="IPR027417">
    <property type="entry name" value="P-loop_NTPase"/>
</dbReference>
<evidence type="ECO:0000259" key="10">
    <source>
        <dbReference type="PROSITE" id="PS50893"/>
    </source>
</evidence>
<keyword evidence="6 9" id="KW-1133">Transmembrane helix</keyword>
<feature type="region of interest" description="Disordered" evidence="8">
    <location>
        <begin position="405"/>
        <end position="424"/>
    </location>
</feature>